<evidence type="ECO:0000313" key="5">
    <source>
        <dbReference type="Proteomes" id="UP000032352"/>
    </source>
</evidence>
<dbReference type="InterPro" id="IPR001375">
    <property type="entry name" value="Peptidase_S9_cat"/>
</dbReference>
<feature type="signal peptide" evidence="2">
    <location>
        <begin position="1"/>
        <end position="21"/>
    </location>
</feature>
<dbReference type="Pfam" id="PF00326">
    <property type="entry name" value="Peptidase_S9"/>
    <property type="match status" value="1"/>
</dbReference>
<dbReference type="GO" id="GO:0004252">
    <property type="term" value="F:serine-type endopeptidase activity"/>
    <property type="evidence" value="ECO:0007669"/>
    <property type="project" value="TreeGrafter"/>
</dbReference>
<accession>A0AAE9Z0Q1</accession>
<evidence type="ECO:0000256" key="2">
    <source>
        <dbReference type="SAM" id="SignalP"/>
    </source>
</evidence>
<dbReference type="SUPFAM" id="SSF82171">
    <property type="entry name" value="DPP6 N-terminal domain-like"/>
    <property type="match status" value="1"/>
</dbReference>
<reference evidence="4 5" key="2">
    <citation type="journal article" date="2022" name="Mar. Drugs">
        <title>Bioassay-Guided Fractionation Leads to the Detection of Cholic Acid Generated by the Rare Thalassomonas sp.</title>
        <authorList>
            <person name="Pheiffer F."/>
            <person name="Schneider Y.K."/>
            <person name="Hansen E.H."/>
            <person name="Andersen J.H."/>
            <person name="Isaksson J."/>
            <person name="Busche T."/>
            <person name="R C."/>
            <person name="Kalinowski J."/>
            <person name="Zyl L.V."/>
            <person name="Trindade M."/>
        </authorList>
    </citation>
    <scope>NUCLEOTIDE SEQUENCE [LARGE SCALE GENOMIC DNA]</scope>
    <source>
        <strain evidence="4 5">XOM25</strain>
    </source>
</reference>
<proteinExistence type="predicted"/>
<evidence type="ECO:0000313" key="4">
    <source>
        <dbReference type="EMBL" id="WDE03889.1"/>
    </source>
</evidence>
<feature type="domain" description="Peptidase S9 prolyl oligopeptidase catalytic" evidence="3">
    <location>
        <begin position="425"/>
        <end position="635"/>
    </location>
</feature>
<protein>
    <submittedName>
        <fullName evidence="4">S9 family peptidase</fullName>
    </submittedName>
</protein>
<dbReference type="Gene3D" id="3.40.50.1820">
    <property type="entry name" value="alpha/beta hydrolase"/>
    <property type="match status" value="1"/>
</dbReference>
<dbReference type="Proteomes" id="UP000032352">
    <property type="component" value="Chromosome"/>
</dbReference>
<evidence type="ECO:0000256" key="1">
    <source>
        <dbReference type="ARBA" id="ARBA00022801"/>
    </source>
</evidence>
<dbReference type="AlphaFoldDB" id="A0AAE9Z0Q1"/>
<dbReference type="PANTHER" id="PTHR42776:SF27">
    <property type="entry name" value="DIPEPTIDYL PEPTIDASE FAMILY MEMBER 6"/>
    <property type="match status" value="1"/>
</dbReference>
<dbReference type="KEGG" id="tvd:SG34_021310"/>
<dbReference type="FunFam" id="3.40.50.1820:FF:000442">
    <property type="entry name" value="Subfamily S9C unassigned peptidase"/>
    <property type="match status" value="1"/>
</dbReference>
<sequence>MNLFNKYLFILCTFFLSCTQAATVEDFSRHNKFHNVKISPDGKHLAALVDAGGGRKLIFLDTETNEITYSLNGGKKDQPGDYYWVNNERVIVQVQQLRGALEQSLNFGELFAVNFDGRKAKMIYGYRAKKGITLSGHAGFLIDTLTGDDKHVLIRKQLLSRSTDTLPQVVKLNVYNGRERRITTSPIPYSRFLIDNNSVPRFVAGVDNSHKTKLFYSAGKGEEWQPFGEDFTGEFTPLTFSADNQSIFALKTTDGGPKGLYKYNLKTQKETLLYKSDIADPSYTLKSNLREVYGLRIDEDYPNYVYLDKSNKEAQIHQALFQSFRGDNIDITSKTRDSKKIIVWVQGDRNPGDFYLFDTQTMQAKHLFNSAPWIKHQELAAVEPFRLKTPDGLTLNGYLTLPKGKDKKLPTVILPHGGPHVRDYWRYHREVQMLANAGYAVVQVNFRGSTGYGEKFEHAGYGQWGEKIQDDILLATQYAISQGIADADKVCIFGGSFGGYSALQSAIKSPDLFKCAIGYAGVYDLPMLFEEGDIPTLKWGEAYLNKTLGTDIARQKAQSPVYHVDKLKAPVLLIHGEDDLRAKIDHAEKLKAALEKHNHPFEWFVRDKEGHGFYNEDNILAANKKILAFLNKHIGS</sequence>
<keyword evidence="1" id="KW-0378">Hydrolase</keyword>
<dbReference type="SUPFAM" id="SSF53474">
    <property type="entry name" value="alpha/beta-Hydrolases"/>
    <property type="match status" value="1"/>
</dbReference>
<dbReference type="PANTHER" id="PTHR42776">
    <property type="entry name" value="SERINE PEPTIDASE S9 FAMILY MEMBER"/>
    <property type="match status" value="1"/>
</dbReference>
<feature type="chain" id="PRO_5042093347" evidence="2">
    <location>
        <begin position="22"/>
        <end position="636"/>
    </location>
</feature>
<dbReference type="InterPro" id="IPR029058">
    <property type="entry name" value="AB_hydrolase_fold"/>
</dbReference>
<name>A0AAE9Z0Q1_9GAMM</name>
<organism evidence="4 5">
    <name type="scientific">Thalassomonas viridans</name>
    <dbReference type="NCBI Taxonomy" id="137584"/>
    <lineage>
        <taxon>Bacteria</taxon>
        <taxon>Pseudomonadati</taxon>
        <taxon>Pseudomonadota</taxon>
        <taxon>Gammaproteobacteria</taxon>
        <taxon>Alteromonadales</taxon>
        <taxon>Colwelliaceae</taxon>
        <taxon>Thalassomonas</taxon>
    </lineage>
</organism>
<gene>
    <name evidence="4" type="ORF">SG34_021310</name>
</gene>
<evidence type="ECO:0000259" key="3">
    <source>
        <dbReference type="Pfam" id="PF00326"/>
    </source>
</evidence>
<dbReference type="PROSITE" id="PS51257">
    <property type="entry name" value="PROKAR_LIPOPROTEIN"/>
    <property type="match status" value="1"/>
</dbReference>
<keyword evidence="2" id="KW-0732">Signal</keyword>
<dbReference type="RefSeq" id="WP_044842389.1">
    <property type="nucleotide sequence ID" value="NZ_CP059733.1"/>
</dbReference>
<keyword evidence="5" id="KW-1185">Reference proteome</keyword>
<dbReference type="EMBL" id="CP059733">
    <property type="protein sequence ID" value="WDE03889.1"/>
    <property type="molecule type" value="Genomic_DNA"/>
</dbReference>
<reference evidence="4 5" key="1">
    <citation type="journal article" date="2015" name="Genome Announc.">
        <title>Draft Genome Sequences of Marine Isolates of Thalassomonas viridans and Thalassomonas actiniarum.</title>
        <authorList>
            <person name="Olonade I."/>
            <person name="van Zyl L.J."/>
            <person name="Trindade M."/>
        </authorList>
    </citation>
    <scope>NUCLEOTIDE SEQUENCE [LARGE SCALE GENOMIC DNA]</scope>
    <source>
        <strain evidence="4 5">XOM25</strain>
    </source>
</reference>
<dbReference type="GO" id="GO:0006508">
    <property type="term" value="P:proteolysis"/>
    <property type="evidence" value="ECO:0007669"/>
    <property type="project" value="InterPro"/>
</dbReference>